<feature type="coiled-coil region" evidence="1">
    <location>
        <begin position="391"/>
        <end position="599"/>
    </location>
</feature>
<name>A0A412GVW1_9BACT</name>
<dbReference type="InterPro" id="IPR027417">
    <property type="entry name" value="P-loop_NTPase"/>
</dbReference>
<feature type="domain" description="Rad50/SbcC-type AAA" evidence="2">
    <location>
        <begin position="6"/>
        <end position="291"/>
    </location>
</feature>
<evidence type="ECO:0000256" key="1">
    <source>
        <dbReference type="SAM" id="Coils"/>
    </source>
</evidence>
<dbReference type="GO" id="GO:0006302">
    <property type="term" value="P:double-strand break repair"/>
    <property type="evidence" value="ECO:0007669"/>
    <property type="project" value="InterPro"/>
</dbReference>
<dbReference type="PANTHER" id="PTHR32114:SF2">
    <property type="entry name" value="ABC TRANSPORTER ABCH.3"/>
    <property type="match status" value="1"/>
</dbReference>
<keyword evidence="4" id="KW-1185">Reference proteome</keyword>
<reference evidence="3 4" key="1">
    <citation type="submission" date="2018-08" db="EMBL/GenBank/DDBJ databases">
        <title>A genome reference for cultivated species of the human gut microbiota.</title>
        <authorList>
            <person name="Zou Y."/>
            <person name="Xue W."/>
            <person name="Luo G."/>
        </authorList>
    </citation>
    <scope>NUCLEOTIDE SEQUENCE [LARGE SCALE GENOMIC DNA]</scope>
    <source>
        <strain evidence="3 4">AF24-2</strain>
    </source>
</reference>
<accession>A0A412GVW1</accession>
<evidence type="ECO:0000259" key="2">
    <source>
        <dbReference type="Pfam" id="PF13476"/>
    </source>
</evidence>
<dbReference type="Proteomes" id="UP000285864">
    <property type="component" value="Unassembled WGS sequence"/>
</dbReference>
<dbReference type="Pfam" id="PF13476">
    <property type="entry name" value="AAA_23"/>
    <property type="match status" value="1"/>
</dbReference>
<dbReference type="EMBL" id="QRUU01000008">
    <property type="protein sequence ID" value="RGR99045.1"/>
    <property type="molecule type" value="Genomic_DNA"/>
</dbReference>
<dbReference type="PANTHER" id="PTHR32114">
    <property type="entry name" value="ABC TRANSPORTER ABCH.3"/>
    <property type="match status" value="1"/>
</dbReference>
<sequence length="1272" mass="145155">MKLLKVIMYNLASLEGEQVIDFESEPLRSADLFSIVGETGSGKSTILDAVCLALYGLAPRFYGADNFDYYHTERPNNDQVLDPDDPRNILRKGTKECFAEVVFLARDGFRYRARWSCSIARINYTRPERRLYRIAVDEAGRTSEKEVEITGGGRQKRGHKNINNEGLDRIIGLDYGQFTRTVMLAQNSFANFVKADDKDKAILLEKLTGTELYTAVARKIYEFYKEAEAAYNEVFNQVKAFAVHQLSDEKLAEVETRKGELDASFRILQAELQKLKDQQKWYADLCALEVAFAGEEAKWKQASEKAQNLQLVRDELRMLDEVAPVRDVYQTYMNLQRELKELTEEVGRKQLQCSALEKEEAEKRKLLLDVKENYNVVREKQEQMLPLVTAARKQKVELDAQQATVTRLKEEESLLAKKEELLRKEQAENELQAAELQKRQAEAERMLAELIPHRDMLENKNAVSDRLESLHKAVKRWQKESEDWKKNGIELENQQLVCREEENRLQKSDEELVLCRESIRQKTQALAGVDVEALQQRMADVTKCYTDLERLKKLQAAVMERRKSLSENRLASEQITKELDAAMREMKVLTTEREEINRLLPGLEEAWQLASSRSAEHMRAALKPGEPCPVCGAREHPYAEGIAEVLQPVKEEIARRRKRLTEIEERLDASPGGLRLLCSELNGKLSALREGTGRLNAELAEAVGEWTTLVVAYPALPADVVRADAPALSALLTAESERIVVQGKQVRAEQNAYQQAQNELTTMRRTYDENQVVCARQREELHRRTVELKQRQGQSEQKRAELQQLERANSDLREALRQEISLPDWEQAFEQDFGKLADRLSDMYDKYREATRVQQESVGLLNERKVASGALEKQLAECLAAVKENKEETAGAVQVYEAKLKAYMQVLGGADPDEAERTLKLQLEEAEKQVQLADKAHNEMAESYSRLSGFVKAAEEQYRKKQADCMAAQRGVEDFIMRYNESAEHVGVLSKERLDMCFSPSADWNGKREQVRLADEEVKWCQGQMEARRKAMEAHRDLQVMPLEQSGEDTNPTAVLQEEMQKVQCALDELDKERLQVGGMLMAHRRSVEQMLSAGEELERRRKAYQDWKELNDILGNANGDKFRETAQCFTLRFLIRQANEQLRMLNHRYSLEQVRDSLGIRVIDHDRADEVRNISSLSGGETFLISLALALGLSSLSSRNIPMCNLFVDEGFGTLDSNSLNMVIDALSSLQSMQGKKVGVISHTAEMRERIRTQIRVVKVGSGGRSALEIV</sequence>
<evidence type="ECO:0000313" key="3">
    <source>
        <dbReference type="EMBL" id="RGR99045.1"/>
    </source>
</evidence>
<organism evidence="3 4">
    <name type="scientific">Phocaeicola coprocola</name>
    <dbReference type="NCBI Taxonomy" id="310298"/>
    <lineage>
        <taxon>Bacteria</taxon>
        <taxon>Pseudomonadati</taxon>
        <taxon>Bacteroidota</taxon>
        <taxon>Bacteroidia</taxon>
        <taxon>Bacteroidales</taxon>
        <taxon>Bacteroidaceae</taxon>
        <taxon>Phocaeicola</taxon>
    </lineage>
</organism>
<proteinExistence type="predicted"/>
<feature type="coiled-coil region" evidence="1">
    <location>
        <begin position="916"/>
        <end position="943"/>
    </location>
</feature>
<dbReference type="AlphaFoldDB" id="A0A412GVW1"/>
<dbReference type="GO" id="GO:0016887">
    <property type="term" value="F:ATP hydrolysis activity"/>
    <property type="evidence" value="ECO:0007669"/>
    <property type="project" value="InterPro"/>
</dbReference>
<comment type="caution">
    <text evidence="3">The sequence shown here is derived from an EMBL/GenBank/DDBJ whole genome shotgun (WGS) entry which is preliminary data.</text>
</comment>
<keyword evidence="1" id="KW-0175">Coiled coil</keyword>
<dbReference type="SUPFAM" id="SSF52540">
    <property type="entry name" value="P-loop containing nucleoside triphosphate hydrolases"/>
    <property type="match status" value="1"/>
</dbReference>
<dbReference type="RefSeq" id="WP_118483225.1">
    <property type="nucleotide sequence ID" value="NZ_QRUU01000008.1"/>
</dbReference>
<protein>
    <recommendedName>
        <fullName evidence="2">Rad50/SbcC-type AAA domain-containing protein</fullName>
    </recommendedName>
</protein>
<feature type="coiled-coil region" evidence="1">
    <location>
        <begin position="325"/>
        <end position="359"/>
    </location>
</feature>
<dbReference type="InterPro" id="IPR038729">
    <property type="entry name" value="Rad50/SbcC_AAA"/>
</dbReference>
<dbReference type="Pfam" id="PF13558">
    <property type="entry name" value="SbcC_Walker_B"/>
    <property type="match status" value="1"/>
</dbReference>
<evidence type="ECO:0000313" key="4">
    <source>
        <dbReference type="Proteomes" id="UP000285864"/>
    </source>
</evidence>
<dbReference type="Gene3D" id="3.40.50.300">
    <property type="entry name" value="P-loop containing nucleotide triphosphate hydrolases"/>
    <property type="match status" value="2"/>
</dbReference>
<feature type="coiled-coil region" evidence="1">
    <location>
        <begin position="746"/>
        <end position="822"/>
    </location>
</feature>
<gene>
    <name evidence="3" type="ORF">DWY20_03060</name>
</gene>